<accession>A0A8J3ISD9</accession>
<protein>
    <submittedName>
        <fullName evidence="1">Uncharacterized protein</fullName>
    </submittedName>
</protein>
<dbReference type="RefSeq" id="WP_220208438.1">
    <property type="nucleotide sequence ID" value="NZ_BNJK01000002.1"/>
</dbReference>
<organism evidence="1 2">
    <name type="scientific">Reticulibacter mediterranei</name>
    <dbReference type="NCBI Taxonomy" id="2778369"/>
    <lineage>
        <taxon>Bacteria</taxon>
        <taxon>Bacillati</taxon>
        <taxon>Chloroflexota</taxon>
        <taxon>Ktedonobacteria</taxon>
        <taxon>Ktedonobacterales</taxon>
        <taxon>Reticulibacteraceae</taxon>
        <taxon>Reticulibacter</taxon>
    </lineage>
</organism>
<evidence type="ECO:0000313" key="2">
    <source>
        <dbReference type="Proteomes" id="UP000597444"/>
    </source>
</evidence>
<keyword evidence="2" id="KW-1185">Reference proteome</keyword>
<dbReference type="Gene3D" id="3.20.20.80">
    <property type="entry name" value="Glycosidases"/>
    <property type="match status" value="1"/>
</dbReference>
<sequence>MSEQNQKANEVIGLANVSHDALPLIFGIYPGGAAGNETGVVAGPPDDPIRIQEALDQLQGKQRSFIVRTYMQYMGVEQEASVTPNAAEQYVRNGRRLDLVLCFRKPDLEGWPRFINSIVERYGPYLAKLQITEEPNLTTIPAVDGCIPHVREALIQGVITAKDAARRYSYDIQIGFNAVISFDPQDDFWPTIATTSDAAFQAALDYVGMDFFPDVFRPIEPDRLHDMVVGALTHFRQSMSIGNIATTVPLHINENGWATGQERPYERQAAVLETVVRAVHEQRAALNITHYEHFDLRDADSSSPSLFYQFGLLRDDYTPKPAFEVYRQLIAELGG</sequence>
<proteinExistence type="predicted"/>
<gene>
    <name evidence="1" type="ORF">KSF_077030</name>
</gene>
<evidence type="ECO:0000313" key="1">
    <source>
        <dbReference type="EMBL" id="GHO97655.1"/>
    </source>
</evidence>
<dbReference type="InterPro" id="IPR017853">
    <property type="entry name" value="GH"/>
</dbReference>
<dbReference type="EMBL" id="BNJK01000002">
    <property type="protein sequence ID" value="GHO97655.1"/>
    <property type="molecule type" value="Genomic_DNA"/>
</dbReference>
<name>A0A8J3ISD9_9CHLR</name>
<dbReference type="Proteomes" id="UP000597444">
    <property type="component" value="Unassembled WGS sequence"/>
</dbReference>
<reference evidence="1" key="1">
    <citation type="submission" date="2020-10" db="EMBL/GenBank/DDBJ databases">
        <title>Taxonomic study of unclassified bacteria belonging to the class Ktedonobacteria.</title>
        <authorList>
            <person name="Yabe S."/>
            <person name="Wang C.M."/>
            <person name="Zheng Y."/>
            <person name="Sakai Y."/>
            <person name="Cavaletti L."/>
            <person name="Monciardini P."/>
            <person name="Donadio S."/>
        </authorList>
    </citation>
    <scope>NUCLEOTIDE SEQUENCE</scope>
    <source>
        <strain evidence="1">ID150040</strain>
    </source>
</reference>
<dbReference type="AlphaFoldDB" id="A0A8J3ISD9"/>
<comment type="caution">
    <text evidence="1">The sequence shown here is derived from an EMBL/GenBank/DDBJ whole genome shotgun (WGS) entry which is preliminary data.</text>
</comment>
<dbReference type="SUPFAM" id="SSF51445">
    <property type="entry name" value="(Trans)glycosidases"/>
    <property type="match status" value="1"/>
</dbReference>